<dbReference type="OrthoDB" id="8477132at2"/>
<evidence type="ECO:0000313" key="3">
    <source>
        <dbReference type="EMBL" id="TDD50143.1"/>
    </source>
</evidence>
<gene>
    <name evidence="3" type="ORF">E1288_18215</name>
</gene>
<feature type="transmembrane region" description="Helical" evidence="2">
    <location>
        <begin position="237"/>
        <end position="261"/>
    </location>
</feature>
<keyword evidence="2" id="KW-1133">Transmembrane helix</keyword>
<dbReference type="EMBL" id="SMKW01000022">
    <property type="protein sequence ID" value="TDD50143.1"/>
    <property type="molecule type" value="Genomic_DNA"/>
</dbReference>
<keyword evidence="4" id="KW-1185">Reference proteome</keyword>
<sequence>MSSAGRGSNRAITVGVVADPGVPTEIAHRIADGLPDEFCARIDQDLDWSVEVRSEALSLSEDGRIDIAGKAQEKKSSEGWDLLVCLTDLPRRDATQPVVAEVDTDHGVGLASLPAIGWIRLRPYVRDVVVHLVGLLVRETLKLTDSRPAGGHHHARRWGWPGSQIRQVPAGNGHADVTLVLPGARGRLRLLFGMVRDNRPWRLVPELSRAIAAATATAAFGIFFPTIWSLADNLSVVRLVVINLVAVFAMVTWITLHNSLWERPRNSEDRNKVVLYNAATLITLTIGVACMYALLFVITLIGSTAVISVDYLGKQLGHAATFIDYASLSWLASSMGTVAGALGSSLETETAVRRATYSRRERERRARRRRESREQD</sequence>
<dbReference type="Proteomes" id="UP000294947">
    <property type="component" value="Unassembled WGS sequence"/>
</dbReference>
<keyword evidence="2" id="KW-0472">Membrane</keyword>
<evidence type="ECO:0000313" key="4">
    <source>
        <dbReference type="Proteomes" id="UP000294947"/>
    </source>
</evidence>
<accession>A0A4R4YXJ1</accession>
<evidence type="ECO:0000256" key="2">
    <source>
        <dbReference type="SAM" id="Phobius"/>
    </source>
</evidence>
<reference evidence="3 4" key="1">
    <citation type="submission" date="2019-03" db="EMBL/GenBank/DDBJ databases">
        <title>Draft genome sequences of novel Actinobacteria.</title>
        <authorList>
            <person name="Sahin N."/>
            <person name="Ay H."/>
            <person name="Saygin H."/>
        </authorList>
    </citation>
    <scope>NUCLEOTIDE SEQUENCE [LARGE SCALE GENOMIC DNA]</scope>
    <source>
        <strain evidence="3 4">7K502</strain>
    </source>
</reference>
<feature type="transmembrane region" description="Helical" evidence="2">
    <location>
        <begin position="322"/>
        <end position="344"/>
    </location>
</feature>
<comment type="caution">
    <text evidence="3">The sequence shown here is derived from an EMBL/GenBank/DDBJ whole genome shotgun (WGS) entry which is preliminary data.</text>
</comment>
<feature type="region of interest" description="Disordered" evidence="1">
    <location>
        <begin position="357"/>
        <end position="376"/>
    </location>
</feature>
<dbReference type="RefSeq" id="WP_132486601.1">
    <property type="nucleotide sequence ID" value="NZ_SMKW01000022.1"/>
</dbReference>
<proteinExistence type="predicted"/>
<feature type="transmembrane region" description="Helical" evidence="2">
    <location>
        <begin position="273"/>
        <end position="302"/>
    </location>
</feature>
<protein>
    <submittedName>
        <fullName evidence="3">DUF2267 domain-containing protein</fullName>
    </submittedName>
</protein>
<dbReference type="AlphaFoldDB" id="A0A4R4YXJ1"/>
<organism evidence="3 4">
    <name type="scientific">Saccharopolyspora elongata</name>
    <dbReference type="NCBI Taxonomy" id="2530387"/>
    <lineage>
        <taxon>Bacteria</taxon>
        <taxon>Bacillati</taxon>
        <taxon>Actinomycetota</taxon>
        <taxon>Actinomycetes</taxon>
        <taxon>Pseudonocardiales</taxon>
        <taxon>Pseudonocardiaceae</taxon>
        <taxon>Saccharopolyspora</taxon>
    </lineage>
</organism>
<name>A0A4R4YXJ1_9PSEU</name>
<feature type="transmembrane region" description="Helical" evidence="2">
    <location>
        <begin position="210"/>
        <end position="231"/>
    </location>
</feature>
<keyword evidence="2" id="KW-0812">Transmembrane</keyword>
<evidence type="ECO:0000256" key="1">
    <source>
        <dbReference type="SAM" id="MobiDB-lite"/>
    </source>
</evidence>